<feature type="transmembrane region" description="Helical" evidence="1">
    <location>
        <begin position="28"/>
        <end position="47"/>
    </location>
</feature>
<keyword evidence="1" id="KW-0812">Transmembrane</keyword>
<keyword evidence="1" id="KW-1133">Transmembrane helix</keyword>
<proteinExistence type="predicted"/>
<protein>
    <submittedName>
        <fullName evidence="3">Uncharacterized protein</fullName>
    </submittedName>
</protein>
<accession>A0A1I7WM46</accession>
<dbReference type="Proteomes" id="UP000095283">
    <property type="component" value="Unplaced"/>
</dbReference>
<organism evidence="2 3">
    <name type="scientific">Heterorhabditis bacteriophora</name>
    <name type="common">Entomopathogenic nematode worm</name>
    <dbReference type="NCBI Taxonomy" id="37862"/>
    <lineage>
        <taxon>Eukaryota</taxon>
        <taxon>Metazoa</taxon>
        <taxon>Ecdysozoa</taxon>
        <taxon>Nematoda</taxon>
        <taxon>Chromadorea</taxon>
        <taxon>Rhabditida</taxon>
        <taxon>Rhabditina</taxon>
        <taxon>Rhabditomorpha</taxon>
        <taxon>Strongyloidea</taxon>
        <taxon>Heterorhabditidae</taxon>
        <taxon>Heterorhabditis</taxon>
    </lineage>
</organism>
<keyword evidence="2" id="KW-1185">Reference proteome</keyword>
<evidence type="ECO:0000313" key="3">
    <source>
        <dbReference type="WBParaSite" id="Hba_06219"/>
    </source>
</evidence>
<sequence>MNVHEKKLLTEHREIIPFFVYKNKFSTMVLLPIILNNYNGLIIYCAYEQSQLRYGRGLSGGFGYSPNKPQTTEAKVSFNALRRQVWKTPSNVSLLVSFSLYFQVFLEPRRLPQCSLEPGHWLSALLPTPLQEESGIILDASEAFST</sequence>
<dbReference type="WBParaSite" id="Hba_06219">
    <property type="protein sequence ID" value="Hba_06219"/>
    <property type="gene ID" value="Hba_06219"/>
</dbReference>
<name>A0A1I7WM46_HETBA</name>
<dbReference type="AlphaFoldDB" id="A0A1I7WM46"/>
<evidence type="ECO:0000313" key="2">
    <source>
        <dbReference type="Proteomes" id="UP000095283"/>
    </source>
</evidence>
<evidence type="ECO:0000256" key="1">
    <source>
        <dbReference type="SAM" id="Phobius"/>
    </source>
</evidence>
<reference evidence="3" key="1">
    <citation type="submission" date="2016-11" db="UniProtKB">
        <authorList>
            <consortium name="WormBaseParasite"/>
        </authorList>
    </citation>
    <scope>IDENTIFICATION</scope>
</reference>
<keyword evidence="1" id="KW-0472">Membrane</keyword>